<dbReference type="GO" id="GO:0030170">
    <property type="term" value="F:pyridoxal phosphate binding"/>
    <property type="evidence" value="ECO:0007669"/>
    <property type="project" value="TreeGrafter"/>
</dbReference>
<comment type="cofactor">
    <cofactor evidence="1">
        <name>pyridoxal 5'-phosphate</name>
        <dbReference type="ChEBI" id="CHEBI:597326"/>
    </cofactor>
</comment>
<name>A0A380NZ09_WEIVI</name>
<proteinExistence type="inferred from homology"/>
<dbReference type="InterPro" id="IPR049943">
    <property type="entry name" value="Ser_HO-MeTrfase-like"/>
</dbReference>
<organism evidence="8 9">
    <name type="scientific">Weissella viridescens</name>
    <name type="common">Lactobacillus viridescens</name>
    <dbReference type="NCBI Taxonomy" id="1629"/>
    <lineage>
        <taxon>Bacteria</taxon>
        <taxon>Bacillati</taxon>
        <taxon>Bacillota</taxon>
        <taxon>Bacilli</taxon>
        <taxon>Lactobacillales</taxon>
        <taxon>Lactobacillaceae</taxon>
        <taxon>Weissella</taxon>
    </lineage>
</organism>
<keyword evidence="6" id="KW-0663">Pyridoxal phosphate</keyword>
<dbReference type="GO" id="GO:0006730">
    <property type="term" value="P:one-carbon metabolic process"/>
    <property type="evidence" value="ECO:0007669"/>
    <property type="project" value="UniProtKB-KW"/>
</dbReference>
<accession>A0A380NZ09</accession>
<dbReference type="InterPro" id="IPR039429">
    <property type="entry name" value="SHMT-like_dom"/>
</dbReference>
<evidence type="ECO:0000256" key="6">
    <source>
        <dbReference type="ARBA" id="ARBA00022898"/>
    </source>
</evidence>
<dbReference type="GO" id="GO:0032259">
    <property type="term" value="P:methylation"/>
    <property type="evidence" value="ECO:0007669"/>
    <property type="project" value="UniProtKB-KW"/>
</dbReference>
<evidence type="ECO:0000313" key="9">
    <source>
        <dbReference type="Proteomes" id="UP000254621"/>
    </source>
</evidence>
<evidence type="ECO:0000256" key="5">
    <source>
        <dbReference type="ARBA" id="ARBA00022679"/>
    </source>
</evidence>
<sequence>MIAGKAVAFKEDQDDSFKAYGRQIIANASAMAEVFNASKTIRVVSGGTDNHLFNLDLTETGISGKKAQNLLDSVHITTNKEAIPNDPRSPFITSGIRIGTPAITTRGFKEAEAAQVAELVVRALENSEDAAILAEVADDVRALTDRFPLSKIEHAE</sequence>
<dbReference type="GO" id="GO:0046653">
    <property type="term" value="P:tetrahydrofolate metabolic process"/>
    <property type="evidence" value="ECO:0007669"/>
    <property type="project" value="TreeGrafter"/>
</dbReference>
<dbReference type="EMBL" id="UHIV01000001">
    <property type="protein sequence ID" value="SUP52520.1"/>
    <property type="molecule type" value="Genomic_DNA"/>
</dbReference>
<keyword evidence="5 8" id="KW-0808">Transferase</keyword>
<dbReference type="InterPro" id="IPR015424">
    <property type="entry name" value="PyrdxlP-dep_Trfase"/>
</dbReference>
<dbReference type="Gene3D" id="3.90.1150.10">
    <property type="entry name" value="Aspartate Aminotransferase, domain 1"/>
    <property type="match status" value="1"/>
</dbReference>
<dbReference type="GO" id="GO:0004372">
    <property type="term" value="F:glycine hydroxymethyltransferase activity"/>
    <property type="evidence" value="ECO:0007669"/>
    <property type="project" value="UniProtKB-EC"/>
</dbReference>
<evidence type="ECO:0000256" key="2">
    <source>
        <dbReference type="ARBA" id="ARBA00006376"/>
    </source>
</evidence>
<evidence type="ECO:0000256" key="3">
    <source>
        <dbReference type="ARBA" id="ARBA00022563"/>
    </source>
</evidence>
<keyword evidence="4" id="KW-0028">Amino-acid biosynthesis</keyword>
<dbReference type="SUPFAM" id="SSF53383">
    <property type="entry name" value="PLP-dependent transferases"/>
    <property type="match status" value="1"/>
</dbReference>
<dbReference type="GO" id="GO:0019264">
    <property type="term" value="P:glycine biosynthetic process from serine"/>
    <property type="evidence" value="ECO:0007669"/>
    <property type="project" value="TreeGrafter"/>
</dbReference>
<protein>
    <submittedName>
        <fullName evidence="8">Pyridoxal-phosphate-dependent serine hydroxymethyltransferase</fullName>
        <ecNumber evidence="8">2.1.2.1</ecNumber>
    </submittedName>
</protein>
<dbReference type="EC" id="2.1.2.1" evidence="8"/>
<gene>
    <name evidence="8" type="primary">glyA</name>
    <name evidence="8" type="ORF">NCTC13645_00412</name>
</gene>
<dbReference type="Pfam" id="PF00464">
    <property type="entry name" value="SHMT"/>
    <property type="match status" value="1"/>
</dbReference>
<reference evidence="8 9" key="1">
    <citation type="submission" date="2018-06" db="EMBL/GenBank/DDBJ databases">
        <authorList>
            <consortium name="Pathogen Informatics"/>
            <person name="Doyle S."/>
        </authorList>
    </citation>
    <scope>NUCLEOTIDE SEQUENCE [LARGE SCALE GENOMIC DNA]</scope>
    <source>
        <strain evidence="8 9">NCTC13645</strain>
    </source>
</reference>
<dbReference type="GO" id="GO:0005829">
    <property type="term" value="C:cytosol"/>
    <property type="evidence" value="ECO:0007669"/>
    <property type="project" value="TreeGrafter"/>
</dbReference>
<keyword evidence="3" id="KW-0554">One-carbon metabolism</keyword>
<comment type="similarity">
    <text evidence="2">Belongs to the SHMT family.</text>
</comment>
<dbReference type="InterPro" id="IPR015422">
    <property type="entry name" value="PyrdxlP-dep_Trfase_small"/>
</dbReference>
<feature type="domain" description="Serine hydroxymethyltransferase-like" evidence="7">
    <location>
        <begin position="2"/>
        <end position="119"/>
    </location>
</feature>
<dbReference type="Proteomes" id="UP000254621">
    <property type="component" value="Unassembled WGS sequence"/>
</dbReference>
<dbReference type="PANTHER" id="PTHR11680">
    <property type="entry name" value="SERINE HYDROXYMETHYLTRANSFERASE"/>
    <property type="match status" value="1"/>
</dbReference>
<dbReference type="GO" id="GO:0008168">
    <property type="term" value="F:methyltransferase activity"/>
    <property type="evidence" value="ECO:0007669"/>
    <property type="project" value="UniProtKB-KW"/>
</dbReference>
<evidence type="ECO:0000256" key="4">
    <source>
        <dbReference type="ARBA" id="ARBA00022605"/>
    </source>
</evidence>
<dbReference type="AlphaFoldDB" id="A0A380NZ09"/>
<keyword evidence="8" id="KW-0489">Methyltransferase</keyword>
<evidence type="ECO:0000259" key="7">
    <source>
        <dbReference type="Pfam" id="PF00464"/>
    </source>
</evidence>
<dbReference type="PANTHER" id="PTHR11680:SF35">
    <property type="entry name" value="SERINE HYDROXYMETHYLTRANSFERASE 1"/>
    <property type="match status" value="1"/>
</dbReference>
<evidence type="ECO:0000256" key="1">
    <source>
        <dbReference type="ARBA" id="ARBA00001933"/>
    </source>
</evidence>
<evidence type="ECO:0000313" key="8">
    <source>
        <dbReference type="EMBL" id="SUP52520.1"/>
    </source>
</evidence>